<dbReference type="Gene3D" id="3.40.50.720">
    <property type="entry name" value="NAD(P)-binding Rossmann-like Domain"/>
    <property type="match status" value="1"/>
</dbReference>
<name>A0A4R9AVD5_9MICO</name>
<proteinExistence type="predicted"/>
<dbReference type="RefSeq" id="WP_134551647.1">
    <property type="nucleotide sequence ID" value="NZ_SOHL01000015.1"/>
</dbReference>
<dbReference type="EMBL" id="SOHL01000015">
    <property type="protein sequence ID" value="TFD70841.1"/>
    <property type="molecule type" value="Genomic_DNA"/>
</dbReference>
<protein>
    <submittedName>
        <fullName evidence="1">Shikimate dehydrogenase</fullName>
    </submittedName>
</protein>
<sequence>MNGYMGFIGVSTEQSSIMSIFPVWAKILDLPTRTLIGHDLPIGATALEYVRLVEQIRDDPHHVGALVTTHKMGLYAATNNLFDELDDFSTLCGELSSISKRAGRLIGHAKDPLTAGLAAREFLPDDHFARTGGHVICLGAGGAGAALTWYLAERTDTPALIVVTDTAQSRLDHLRAVHVRRGTRQGLIRYVLVDDDQVTHDVLDAAPAHSLVVNASGLGKDRPGSPVPDGTPFPHGAYIWEFNYRGTLEFLAQATAQADAAQLTVVDGWRYFIHGWSQVIAEVFNIDLTEDRITQLSEAALIVR</sequence>
<gene>
    <name evidence="1" type="ORF">E3T50_09750</name>
</gene>
<dbReference type="InterPro" id="IPR036291">
    <property type="entry name" value="NAD(P)-bd_dom_sf"/>
</dbReference>
<accession>A0A4R9AVD5</accession>
<organism evidence="1 2">
    <name type="scientific">Cryobacterium gelidum</name>
    <dbReference type="NCBI Taxonomy" id="1259164"/>
    <lineage>
        <taxon>Bacteria</taxon>
        <taxon>Bacillati</taxon>
        <taxon>Actinomycetota</taxon>
        <taxon>Actinomycetes</taxon>
        <taxon>Micrococcales</taxon>
        <taxon>Microbacteriaceae</taxon>
        <taxon>Cryobacterium</taxon>
    </lineage>
</organism>
<evidence type="ECO:0000313" key="2">
    <source>
        <dbReference type="Proteomes" id="UP000297983"/>
    </source>
</evidence>
<keyword evidence="2" id="KW-1185">Reference proteome</keyword>
<reference evidence="1 2" key="1">
    <citation type="submission" date="2019-03" db="EMBL/GenBank/DDBJ databases">
        <title>Genomics of glacier-inhabiting Cryobacterium strains.</title>
        <authorList>
            <person name="Liu Q."/>
            <person name="Xin Y.-H."/>
        </authorList>
    </citation>
    <scope>NUCLEOTIDE SEQUENCE [LARGE SCALE GENOMIC DNA]</scope>
    <source>
        <strain evidence="1 2">Hz16</strain>
    </source>
</reference>
<dbReference type="Proteomes" id="UP000297983">
    <property type="component" value="Unassembled WGS sequence"/>
</dbReference>
<dbReference type="SUPFAM" id="SSF51735">
    <property type="entry name" value="NAD(P)-binding Rossmann-fold domains"/>
    <property type="match status" value="1"/>
</dbReference>
<comment type="caution">
    <text evidence="1">The sequence shown here is derived from an EMBL/GenBank/DDBJ whole genome shotgun (WGS) entry which is preliminary data.</text>
</comment>
<evidence type="ECO:0000313" key="1">
    <source>
        <dbReference type="EMBL" id="TFD70841.1"/>
    </source>
</evidence>
<dbReference type="AlphaFoldDB" id="A0A4R9AVD5"/>